<sequence length="459" mass="48336">MFTRLLVPILFALGCAPALAADPPPVAAPPAGDASVPAKSTPVKAPVPKNAVDLADIRAFTAVYSLVKQAYVDDVDDHRLMQAAIHGLLAGLDPHSEYLGKEQIDDLTEDTTGSYAGLGIEVLQVEGTLRVVAPIDDSPAERAGIKAGDTIVRINGKPVQSDDLDGAVAQLRGKPGSDITLSVLHEKQSVPVDVAMKREVIRVASVRGRLLEPGYAYLRVSQFQADTGAQLRKRIERLQADNKAPLRGAVLDLRSNPGGLLTSAVEVSDEFLDSGVIVTTRGRLKESDLSFRATPGDLLNGAPLVMLVDNGTASAAEIVAGALKDNHRALLMGRRTFGKGSVQTVLPLDAEHAVKLTTARYYTPSGISIQAAGIQPDITLADLALSQRDSEPTPIIGERDLRNHLKGANEGDGPVTPGAADRDLQKDYALNEALNALKALASRNKPAAPASASAENQKG</sequence>
<dbReference type="Proteomes" id="UP001501523">
    <property type="component" value="Unassembled WGS sequence"/>
</dbReference>
<gene>
    <name evidence="9" type="ORF">GCM10009105_11620</name>
</gene>
<organism evidence="9 10">
    <name type="scientific">Dokdonella soli</name>
    <dbReference type="NCBI Taxonomy" id="529810"/>
    <lineage>
        <taxon>Bacteria</taxon>
        <taxon>Pseudomonadati</taxon>
        <taxon>Pseudomonadota</taxon>
        <taxon>Gammaproteobacteria</taxon>
        <taxon>Lysobacterales</taxon>
        <taxon>Rhodanobacteraceae</taxon>
        <taxon>Dokdonella</taxon>
    </lineage>
</organism>
<reference evidence="9 10" key="1">
    <citation type="journal article" date="2019" name="Int. J. Syst. Evol. Microbiol.">
        <title>The Global Catalogue of Microorganisms (GCM) 10K type strain sequencing project: providing services to taxonomists for standard genome sequencing and annotation.</title>
        <authorList>
            <consortium name="The Broad Institute Genomics Platform"/>
            <consortium name="The Broad Institute Genome Sequencing Center for Infectious Disease"/>
            <person name="Wu L."/>
            <person name="Ma J."/>
        </authorList>
    </citation>
    <scope>NUCLEOTIDE SEQUENCE [LARGE SCALE GENOMIC DNA]</scope>
    <source>
        <strain evidence="9 10">JCM 15421</strain>
    </source>
</reference>
<dbReference type="SUPFAM" id="SSF52096">
    <property type="entry name" value="ClpP/crotonase"/>
    <property type="match status" value="1"/>
</dbReference>
<evidence type="ECO:0000256" key="1">
    <source>
        <dbReference type="ARBA" id="ARBA00009179"/>
    </source>
</evidence>
<dbReference type="Gene3D" id="3.90.226.10">
    <property type="entry name" value="2-enoyl-CoA Hydratase, Chain A, domain 1"/>
    <property type="match status" value="1"/>
</dbReference>
<keyword evidence="10" id="KW-1185">Reference proteome</keyword>
<dbReference type="Gene3D" id="2.30.42.10">
    <property type="match status" value="1"/>
</dbReference>
<accession>A0ABN1IEB3</accession>
<dbReference type="Pfam" id="PF13180">
    <property type="entry name" value="PDZ_2"/>
    <property type="match status" value="1"/>
</dbReference>
<dbReference type="Pfam" id="PF03572">
    <property type="entry name" value="Peptidase_S41"/>
    <property type="match status" value="1"/>
</dbReference>
<dbReference type="CDD" id="cd07560">
    <property type="entry name" value="Peptidase_S41_CPP"/>
    <property type="match status" value="1"/>
</dbReference>
<evidence type="ECO:0000256" key="5">
    <source>
        <dbReference type="RuleBase" id="RU004404"/>
    </source>
</evidence>
<name>A0ABN1IEB3_9GAMM</name>
<evidence type="ECO:0000256" key="3">
    <source>
        <dbReference type="ARBA" id="ARBA00022801"/>
    </source>
</evidence>
<keyword evidence="2 5" id="KW-0645">Protease</keyword>
<protein>
    <submittedName>
        <fullName evidence="9">S41 family peptidase</fullName>
    </submittedName>
</protein>
<feature type="chain" id="PRO_5045630289" evidence="7">
    <location>
        <begin position="21"/>
        <end position="459"/>
    </location>
</feature>
<dbReference type="InterPro" id="IPR004447">
    <property type="entry name" value="Peptidase_S41A"/>
</dbReference>
<feature type="signal peptide" evidence="7">
    <location>
        <begin position="1"/>
        <end position="20"/>
    </location>
</feature>
<evidence type="ECO:0000256" key="2">
    <source>
        <dbReference type="ARBA" id="ARBA00022670"/>
    </source>
</evidence>
<evidence type="ECO:0000256" key="7">
    <source>
        <dbReference type="SAM" id="SignalP"/>
    </source>
</evidence>
<evidence type="ECO:0000313" key="10">
    <source>
        <dbReference type="Proteomes" id="UP001501523"/>
    </source>
</evidence>
<dbReference type="PANTHER" id="PTHR32060:SF30">
    <property type="entry name" value="CARBOXY-TERMINAL PROCESSING PROTEASE CTPA"/>
    <property type="match status" value="1"/>
</dbReference>
<dbReference type="InterPro" id="IPR001478">
    <property type="entry name" value="PDZ"/>
</dbReference>
<evidence type="ECO:0000313" key="9">
    <source>
        <dbReference type="EMBL" id="GAA0710462.1"/>
    </source>
</evidence>
<dbReference type="EMBL" id="BAAAEU010000006">
    <property type="protein sequence ID" value="GAA0710462.1"/>
    <property type="molecule type" value="Genomic_DNA"/>
</dbReference>
<dbReference type="InterPro" id="IPR036034">
    <property type="entry name" value="PDZ_sf"/>
</dbReference>
<evidence type="ECO:0000256" key="4">
    <source>
        <dbReference type="ARBA" id="ARBA00022825"/>
    </source>
</evidence>
<feature type="domain" description="PDZ" evidence="8">
    <location>
        <begin position="104"/>
        <end position="172"/>
    </location>
</feature>
<dbReference type="Pfam" id="PF22694">
    <property type="entry name" value="CtpB_N-like"/>
    <property type="match status" value="1"/>
</dbReference>
<dbReference type="InterPro" id="IPR005151">
    <property type="entry name" value="Tail-specific_protease"/>
</dbReference>
<keyword evidence="3 5" id="KW-0378">Hydrolase</keyword>
<keyword evidence="4 5" id="KW-0720">Serine protease</keyword>
<dbReference type="InterPro" id="IPR055210">
    <property type="entry name" value="CtpA/B_N"/>
</dbReference>
<feature type="region of interest" description="Disordered" evidence="6">
    <location>
        <begin position="404"/>
        <end position="424"/>
    </location>
</feature>
<dbReference type="InterPro" id="IPR029045">
    <property type="entry name" value="ClpP/crotonase-like_dom_sf"/>
</dbReference>
<dbReference type="SUPFAM" id="SSF50156">
    <property type="entry name" value="PDZ domain-like"/>
    <property type="match status" value="1"/>
</dbReference>
<dbReference type="SMART" id="SM00228">
    <property type="entry name" value="PDZ"/>
    <property type="match status" value="1"/>
</dbReference>
<comment type="similarity">
    <text evidence="1 5">Belongs to the peptidase S41A family.</text>
</comment>
<dbReference type="PROSITE" id="PS50106">
    <property type="entry name" value="PDZ"/>
    <property type="match status" value="1"/>
</dbReference>
<evidence type="ECO:0000259" key="8">
    <source>
        <dbReference type="PROSITE" id="PS50106"/>
    </source>
</evidence>
<dbReference type="PROSITE" id="PS51257">
    <property type="entry name" value="PROKAR_LIPOPROTEIN"/>
    <property type="match status" value="1"/>
</dbReference>
<dbReference type="CDD" id="cd06782">
    <property type="entry name" value="cpPDZ_CPP-like"/>
    <property type="match status" value="1"/>
</dbReference>
<dbReference type="Gene3D" id="3.30.750.44">
    <property type="match status" value="1"/>
</dbReference>
<dbReference type="RefSeq" id="WP_343788125.1">
    <property type="nucleotide sequence ID" value="NZ_BAAAEU010000006.1"/>
</dbReference>
<dbReference type="PANTHER" id="PTHR32060">
    <property type="entry name" value="TAIL-SPECIFIC PROTEASE"/>
    <property type="match status" value="1"/>
</dbReference>
<keyword evidence="7" id="KW-0732">Signal</keyword>
<dbReference type="SMART" id="SM00245">
    <property type="entry name" value="TSPc"/>
    <property type="match status" value="1"/>
</dbReference>
<proteinExistence type="inferred from homology"/>
<dbReference type="NCBIfam" id="TIGR00225">
    <property type="entry name" value="prc"/>
    <property type="match status" value="1"/>
</dbReference>
<comment type="caution">
    <text evidence="9">The sequence shown here is derived from an EMBL/GenBank/DDBJ whole genome shotgun (WGS) entry which is preliminary data.</text>
</comment>
<evidence type="ECO:0000256" key="6">
    <source>
        <dbReference type="SAM" id="MobiDB-lite"/>
    </source>
</evidence>